<evidence type="ECO:0000313" key="1">
    <source>
        <dbReference type="EMBL" id="CAI9778888.1"/>
    </source>
</evidence>
<proteinExistence type="predicted"/>
<dbReference type="InterPro" id="IPR004000">
    <property type="entry name" value="Actin"/>
</dbReference>
<reference evidence="1" key="1">
    <citation type="submission" date="2023-05" db="EMBL/GenBank/DDBJ databases">
        <authorList>
            <person name="Huff M."/>
        </authorList>
    </citation>
    <scope>NUCLEOTIDE SEQUENCE</scope>
</reference>
<dbReference type="SUPFAM" id="SSF53067">
    <property type="entry name" value="Actin-like ATPase domain"/>
    <property type="match status" value="1"/>
</dbReference>
<evidence type="ECO:0000313" key="2">
    <source>
        <dbReference type="Proteomes" id="UP000834106"/>
    </source>
</evidence>
<dbReference type="Gene3D" id="3.30.420.40">
    <property type="match status" value="2"/>
</dbReference>
<keyword evidence="2" id="KW-1185">Reference proteome</keyword>
<organism evidence="1 2">
    <name type="scientific">Fraxinus pennsylvanica</name>
    <dbReference type="NCBI Taxonomy" id="56036"/>
    <lineage>
        <taxon>Eukaryota</taxon>
        <taxon>Viridiplantae</taxon>
        <taxon>Streptophyta</taxon>
        <taxon>Embryophyta</taxon>
        <taxon>Tracheophyta</taxon>
        <taxon>Spermatophyta</taxon>
        <taxon>Magnoliopsida</taxon>
        <taxon>eudicotyledons</taxon>
        <taxon>Gunneridae</taxon>
        <taxon>Pentapetalae</taxon>
        <taxon>asterids</taxon>
        <taxon>lamiids</taxon>
        <taxon>Lamiales</taxon>
        <taxon>Oleaceae</taxon>
        <taxon>Oleeae</taxon>
        <taxon>Fraxinus</taxon>
    </lineage>
</organism>
<dbReference type="AlphaFoldDB" id="A0AAD2E7B6"/>
<dbReference type="Proteomes" id="UP000834106">
    <property type="component" value="Chromosome 16"/>
</dbReference>
<dbReference type="EMBL" id="OU503051">
    <property type="protein sequence ID" value="CAI9778888.1"/>
    <property type="molecule type" value="Genomic_DNA"/>
</dbReference>
<dbReference type="Pfam" id="PF00022">
    <property type="entry name" value="Actin"/>
    <property type="match status" value="1"/>
</dbReference>
<sequence length="132" mass="14652">MAGEHIKPLVCDNRTEMVKVSKYSWARFAGDDAPKTVFPNLASQLRVAPQKHLVLLTEAPLKPKANRENMTQIMFKTFSVPAMHVAIWVIVSLYTAKCGIMQDSGDDVSHTVPIYEGYALPPCHHSSEPCSL</sequence>
<accession>A0AAD2E7B6</accession>
<dbReference type="PANTHER" id="PTHR11937">
    <property type="entry name" value="ACTIN"/>
    <property type="match status" value="1"/>
</dbReference>
<protein>
    <submittedName>
        <fullName evidence="1">Uncharacterized protein</fullName>
    </submittedName>
</protein>
<name>A0AAD2E7B6_9LAMI</name>
<dbReference type="InterPro" id="IPR043129">
    <property type="entry name" value="ATPase_NBD"/>
</dbReference>
<gene>
    <name evidence="1" type="ORF">FPE_LOCUS26318</name>
</gene>